<keyword evidence="2 4" id="KW-0547">Nucleotide-binding</keyword>
<dbReference type="NCBIfam" id="NF010039">
    <property type="entry name" value="PRK13515.1"/>
    <property type="match status" value="1"/>
</dbReference>
<evidence type="ECO:0000313" key="5">
    <source>
        <dbReference type="EMBL" id="MDY4300794.1"/>
    </source>
</evidence>
<evidence type="ECO:0000256" key="3">
    <source>
        <dbReference type="ARBA" id="ARBA00022840"/>
    </source>
</evidence>
<keyword evidence="1 4" id="KW-0436">Ligase</keyword>
<reference evidence="5 6" key="1">
    <citation type="submission" date="2023-11" db="EMBL/GenBank/DDBJ databases">
        <title>Genome sequence of Pseudomonas salmasensis Strain SLU99.</title>
        <authorList>
            <person name="Ghadamgahi F."/>
            <person name="Kalyandurg P.B."/>
            <person name="Catara V."/>
            <person name="Vetukuri R."/>
            <person name="Ghosh S."/>
        </authorList>
    </citation>
    <scope>NUCLEOTIDE SEQUENCE [LARGE SCALE GENOMIC DNA]</scope>
    <source>
        <strain evidence="5 6">SLU99</strain>
    </source>
</reference>
<dbReference type="Proteomes" id="UP001277967">
    <property type="component" value="Unassembled WGS sequence"/>
</dbReference>
<dbReference type="EMBL" id="JAXGGE010000001">
    <property type="protein sequence ID" value="MDY4300794.1"/>
    <property type="molecule type" value="Genomic_DNA"/>
</dbReference>
<dbReference type="GO" id="GO:0016874">
    <property type="term" value="F:ligase activity"/>
    <property type="evidence" value="ECO:0007669"/>
    <property type="project" value="UniProtKB-KW"/>
</dbReference>
<sequence length="374" mass="41347">MLTFGIEEEYFITDLHSRQMVGEPSAAVLAACREAIGAGFSYEMFQGQIEAASPVFTSSAEAADYFSTVRGNLAQSLAEFGLGVVCAGSHPLADWRGQRPTDQAHFRQLFEDIQYVARRSVLCGLHVHVQVPQTLDRIAVMNQVSPWLPLLLLLSCSSPFWDGAPSGFMSYRQAACDEWPRMGVPEHFSDWADYQRYLALLQRIGAIKADGNGWWGIRPAARYPTLELRMTDACPRLTDALALATLFRVMVTHACAMQRPGDRFSTEARWLLKENRWQAKRYGAAGTFALDDTGTLGSAGQWLHYARQTFAATAEAMGEPLLFDTLDALLQRGNSATEQLRWHAQAQAQASGADALASVRQVVDLLLAQTRGDH</sequence>
<name>A0ABU5FG03_9PSED</name>
<keyword evidence="3 4" id="KW-0067">ATP-binding</keyword>
<comment type="catalytic activity">
    <reaction evidence="4">
        <text>L-cysteine + L-glutamate + ATP = gamma-L-glutamyl-L-cysteine + ADP + phosphate + H(+)</text>
        <dbReference type="Rhea" id="RHEA:13285"/>
        <dbReference type="ChEBI" id="CHEBI:15378"/>
        <dbReference type="ChEBI" id="CHEBI:29985"/>
        <dbReference type="ChEBI" id="CHEBI:30616"/>
        <dbReference type="ChEBI" id="CHEBI:35235"/>
        <dbReference type="ChEBI" id="CHEBI:43474"/>
        <dbReference type="ChEBI" id="CHEBI:58173"/>
        <dbReference type="ChEBI" id="CHEBI:456216"/>
        <dbReference type="EC" id="6.3.2.2"/>
    </reaction>
</comment>
<dbReference type="PANTHER" id="PTHR36510:SF1">
    <property type="entry name" value="GLUTAMATE--CYSTEINE LIGASE 2-RELATED"/>
    <property type="match status" value="1"/>
</dbReference>
<keyword evidence="6" id="KW-1185">Reference proteome</keyword>
<dbReference type="InterPro" id="IPR006336">
    <property type="entry name" value="GCS2"/>
</dbReference>
<organism evidence="5 6">
    <name type="scientific">Pseudomonas salmasensis</name>
    <dbReference type="NCBI Taxonomy" id="2745514"/>
    <lineage>
        <taxon>Bacteria</taxon>
        <taxon>Pseudomonadati</taxon>
        <taxon>Pseudomonadota</taxon>
        <taxon>Gammaproteobacteria</taxon>
        <taxon>Pseudomonadales</taxon>
        <taxon>Pseudomonadaceae</taxon>
        <taxon>Pseudomonas</taxon>
    </lineage>
</organism>
<dbReference type="InterPro" id="IPR014746">
    <property type="entry name" value="Gln_synth/guanido_kin_cat_dom"/>
</dbReference>
<accession>A0ABU5FG03</accession>
<dbReference type="HAMAP" id="MF_01609">
    <property type="entry name" value="Glu_cys_ligase_2"/>
    <property type="match status" value="1"/>
</dbReference>
<dbReference type="EC" id="6.3.2.2" evidence="4"/>
<evidence type="ECO:0000256" key="2">
    <source>
        <dbReference type="ARBA" id="ARBA00022741"/>
    </source>
</evidence>
<gene>
    <name evidence="5" type="ORF">SO486_12475</name>
</gene>
<dbReference type="Gene3D" id="3.30.590.20">
    <property type="match status" value="1"/>
</dbReference>
<dbReference type="SUPFAM" id="SSF55931">
    <property type="entry name" value="Glutamine synthetase/guanido kinase"/>
    <property type="match status" value="1"/>
</dbReference>
<protein>
    <recommendedName>
        <fullName evidence="4">Putative glutamate--cysteine ligase 2</fullName>
        <ecNumber evidence="4">6.3.2.2</ecNumber>
    </recommendedName>
    <alternativeName>
        <fullName evidence="4">Gamma-glutamylcysteine synthetase 2</fullName>
        <shortName evidence="4">GCS 2</shortName>
        <shortName evidence="4">Gamma-GCS 2</shortName>
    </alternativeName>
</protein>
<evidence type="ECO:0000256" key="4">
    <source>
        <dbReference type="HAMAP-Rule" id="MF_01609"/>
    </source>
</evidence>
<comment type="function">
    <text evidence="4">ATP-dependent carboxylate-amine ligase which exhibits weak glutamate--cysteine ligase activity.</text>
</comment>
<proteinExistence type="inferred from homology"/>
<comment type="similarity">
    <text evidence="4">Belongs to the glutamate--cysteine ligase type 2 family. YbdK subfamily.</text>
</comment>
<dbReference type="InterPro" id="IPR011793">
    <property type="entry name" value="YbdK"/>
</dbReference>
<evidence type="ECO:0000313" key="6">
    <source>
        <dbReference type="Proteomes" id="UP001277967"/>
    </source>
</evidence>
<dbReference type="Pfam" id="PF04107">
    <property type="entry name" value="GCS2"/>
    <property type="match status" value="1"/>
</dbReference>
<dbReference type="RefSeq" id="WP_320749542.1">
    <property type="nucleotide sequence ID" value="NZ_JAXGGE010000001.1"/>
</dbReference>
<dbReference type="NCBIfam" id="TIGR02050">
    <property type="entry name" value="gshA_cyan_rel"/>
    <property type="match status" value="1"/>
</dbReference>
<evidence type="ECO:0000256" key="1">
    <source>
        <dbReference type="ARBA" id="ARBA00022598"/>
    </source>
</evidence>
<comment type="caution">
    <text evidence="5">The sequence shown here is derived from an EMBL/GenBank/DDBJ whole genome shotgun (WGS) entry which is preliminary data.</text>
</comment>
<dbReference type="PANTHER" id="PTHR36510">
    <property type="entry name" value="GLUTAMATE--CYSTEINE LIGASE 2-RELATED"/>
    <property type="match status" value="1"/>
</dbReference>
<dbReference type="InterPro" id="IPR050141">
    <property type="entry name" value="GCL_type2/YbdK_subfam"/>
</dbReference>